<accession>A0A5P3VLR3</accession>
<evidence type="ECO:0000313" key="3">
    <source>
        <dbReference type="Proteomes" id="UP000325743"/>
    </source>
</evidence>
<gene>
    <name evidence="2" type="ORF">D2917_18250</name>
</gene>
<proteinExistence type="predicted"/>
<evidence type="ECO:0000313" key="2">
    <source>
        <dbReference type="EMBL" id="QEZ46221.1"/>
    </source>
</evidence>
<sequence length="79" mass="9101">MPDIHNKLFIQMQRANAMLTLLNLALVLWTLGGWLALSFKSYGISLVIGWGLRWLIVRQVSSHFQRRALDNYAAQTERS</sequence>
<keyword evidence="1" id="KW-0812">Transmembrane</keyword>
<keyword evidence="1" id="KW-0472">Membrane</keyword>
<feature type="transmembrane region" description="Helical" evidence="1">
    <location>
        <begin position="15"/>
        <end position="35"/>
    </location>
</feature>
<keyword evidence="1" id="KW-1133">Transmembrane helix</keyword>
<dbReference type="AlphaFoldDB" id="A0A5P3VLR3"/>
<name>A0A5P3VLR3_9BURK</name>
<protein>
    <submittedName>
        <fullName evidence="2">Uncharacterized protein</fullName>
    </submittedName>
</protein>
<dbReference type="EMBL" id="CP032519">
    <property type="protein sequence ID" value="QEZ46221.1"/>
    <property type="molecule type" value="Genomic_DNA"/>
</dbReference>
<reference evidence="2 3" key="1">
    <citation type="submission" date="2018-09" db="EMBL/GenBank/DDBJ databases">
        <title>Complete genome sequence of Cupriavidus oxalaticus T2, a bacterium capable of phenol tolerance and degradation.</title>
        <authorList>
            <person name="Yan J."/>
        </authorList>
    </citation>
    <scope>NUCLEOTIDE SEQUENCE [LARGE SCALE GENOMIC DNA]</scope>
    <source>
        <strain evidence="2 3">T2</strain>
    </source>
</reference>
<evidence type="ECO:0000256" key="1">
    <source>
        <dbReference type="SAM" id="Phobius"/>
    </source>
</evidence>
<dbReference type="Proteomes" id="UP000325743">
    <property type="component" value="Chromosome 2"/>
</dbReference>
<dbReference type="RefSeq" id="WP_151071473.1">
    <property type="nucleotide sequence ID" value="NZ_CP032519.1"/>
</dbReference>
<organism evidence="2 3">
    <name type="scientific">Cupriavidus oxalaticus</name>
    <dbReference type="NCBI Taxonomy" id="96344"/>
    <lineage>
        <taxon>Bacteria</taxon>
        <taxon>Pseudomonadati</taxon>
        <taxon>Pseudomonadota</taxon>
        <taxon>Betaproteobacteria</taxon>
        <taxon>Burkholderiales</taxon>
        <taxon>Burkholderiaceae</taxon>
        <taxon>Cupriavidus</taxon>
    </lineage>
</organism>